<dbReference type="CDD" id="cd13558">
    <property type="entry name" value="PBP2_SsuA_like_2"/>
    <property type="match status" value="1"/>
</dbReference>
<dbReference type="PANTHER" id="PTHR30024">
    <property type="entry name" value="ALIPHATIC SULFONATES-BINDING PROTEIN-RELATED"/>
    <property type="match status" value="1"/>
</dbReference>
<comment type="caution">
    <text evidence="7">The sequence shown here is derived from an EMBL/GenBank/DDBJ whole genome shotgun (WGS) entry which is preliminary data.</text>
</comment>
<dbReference type="Pfam" id="PF09084">
    <property type="entry name" value="NMT1"/>
    <property type="match status" value="1"/>
</dbReference>
<protein>
    <submittedName>
        <fullName evidence="7">ABC transporter substrate-binding protein</fullName>
    </submittedName>
</protein>
<dbReference type="SMART" id="SM00062">
    <property type="entry name" value="PBPb"/>
    <property type="match status" value="1"/>
</dbReference>
<comment type="subcellular location">
    <subcellularLocation>
        <location evidence="1">Periplasm</location>
    </subcellularLocation>
</comment>
<dbReference type="RefSeq" id="WP_345378518.1">
    <property type="nucleotide sequence ID" value="NZ_BAABIC010000002.1"/>
</dbReference>
<name>A0ABP8W1U9_9PSEU</name>
<dbReference type="PANTHER" id="PTHR30024:SF48">
    <property type="entry name" value="ABC TRANSPORTER SUBSTRATE-BINDING PROTEIN"/>
    <property type="match status" value="1"/>
</dbReference>
<evidence type="ECO:0000256" key="5">
    <source>
        <dbReference type="SAM" id="SignalP"/>
    </source>
</evidence>
<dbReference type="Proteomes" id="UP001500325">
    <property type="component" value="Unassembled WGS sequence"/>
</dbReference>
<organism evidence="7 8">
    <name type="scientific">Pseudonocardia yuanmonensis</name>
    <dbReference type="NCBI Taxonomy" id="1095914"/>
    <lineage>
        <taxon>Bacteria</taxon>
        <taxon>Bacillati</taxon>
        <taxon>Actinomycetota</taxon>
        <taxon>Actinomycetes</taxon>
        <taxon>Pseudonocardiales</taxon>
        <taxon>Pseudonocardiaceae</taxon>
        <taxon>Pseudonocardia</taxon>
    </lineage>
</organism>
<evidence type="ECO:0000313" key="7">
    <source>
        <dbReference type="EMBL" id="GAA4678306.1"/>
    </source>
</evidence>
<feature type="signal peptide" evidence="5">
    <location>
        <begin position="1"/>
        <end position="17"/>
    </location>
</feature>
<evidence type="ECO:0000256" key="2">
    <source>
        <dbReference type="ARBA" id="ARBA00010742"/>
    </source>
</evidence>
<dbReference type="SUPFAM" id="SSF53850">
    <property type="entry name" value="Periplasmic binding protein-like II"/>
    <property type="match status" value="1"/>
</dbReference>
<feature type="domain" description="Solute-binding protein family 3/N-terminal" evidence="6">
    <location>
        <begin position="38"/>
        <end position="254"/>
    </location>
</feature>
<sequence length="328" mass="33870">MKRLLTAVLATATLALAACGSGGGSAAGDGPVDLSTVTLKVGDQAGIQQALVEASGALQGAPYKVEWAQFPAAAPVLEALRGKAVDIGVAGDAPTLTALSSTDDIKIVAATKVPQQYGLSVIVPKDSPIQSVADLKGKTVSPTTQGSVGHYLLLQALKEAGLTDSDVTISFLQPVDAAAAMSSGAIDAWSTWDPYTAVAEQEQGARVLRGPDGLAPGLTFLDANTDALEDAGKKQAMQDFISRYGKAVRWAADHPTENAAIYTKLTQRPAAVADLMSQRANRSLVPLDQALVGEIQTVADNYEAFGVLRKKVEVSEAVQDLSPATTSS</sequence>
<evidence type="ECO:0000259" key="6">
    <source>
        <dbReference type="SMART" id="SM00062"/>
    </source>
</evidence>
<keyword evidence="8" id="KW-1185">Reference proteome</keyword>
<keyword evidence="3" id="KW-0813">Transport</keyword>
<dbReference type="InterPro" id="IPR001638">
    <property type="entry name" value="Solute-binding_3/MltF_N"/>
</dbReference>
<accession>A0ABP8W1U9</accession>
<comment type="similarity">
    <text evidence="2">Belongs to the bacterial solute-binding protein SsuA/TauA family.</text>
</comment>
<dbReference type="NCBIfam" id="TIGR01728">
    <property type="entry name" value="SsuA_fam"/>
    <property type="match status" value="1"/>
</dbReference>
<evidence type="ECO:0000256" key="4">
    <source>
        <dbReference type="ARBA" id="ARBA00022729"/>
    </source>
</evidence>
<gene>
    <name evidence="7" type="ORF">GCM10023215_09050</name>
</gene>
<dbReference type="InterPro" id="IPR010067">
    <property type="entry name" value="ABC_SsuA_sub-bd"/>
</dbReference>
<reference evidence="8" key="1">
    <citation type="journal article" date="2019" name="Int. J. Syst. Evol. Microbiol.">
        <title>The Global Catalogue of Microorganisms (GCM) 10K type strain sequencing project: providing services to taxonomists for standard genome sequencing and annotation.</title>
        <authorList>
            <consortium name="The Broad Institute Genomics Platform"/>
            <consortium name="The Broad Institute Genome Sequencing Center for Infectious Disease"/>
            <person name="Wu L."/>
            <person name="Ma J."/>
        </authorList>
    </citation>
    <scope>NUCLEOTIDE SEQUENCE [LARGE SCALE GENOMIC DNA]</scope>
    <source>
        <strain evidence="8">JCM 18055</strain>
    </source>
</reference>
<evidence type="ECO:0000256" key="1">
    <source>
        <dbReference type="ARBA" id="ARBA00004418"/>
    </source>
</evidence>
<evidence type="ECO:0000313" key="8">
    <source>
        <dbReference type="Proteomes" id="UP001500325"/>
    </source>
</evidence>
<keyword evidence="4 5" id="KW-0732">Signal</keyword>
<feature type="chain" id="PRO_5045905365" evidence="5">
    <location>
        <begin position="18"/>
        <end position="328"/>
    </location>
</feature>
<proteinExistence type="inferred from homology"/>
<dbReference type="InterPro" id="IPR015168">
    <property type="entry name" value="SsuA/THI5"/>
</dbReference>
<dbReference type="EMBL" id="BAABIC010000002">
    <property type="protein sequence ID" value="GAA4678306.1"/>
    <property type="molecule type" value="Genomic_DNA"/>
</dbReference>
<dbReference type="PROSITE" id="PS51257">
    <property type="entry name" value="PROKAR_LIPOPROTEIN"/>
    <property type="match status" value="1"/>
</dbReference>
<evidence type="ECO:0000256" key="3">
    <source>
        <dbReference type="ARBA" id="ARBA00022448"/>
    </source>
</evidence>
<dbReference type="Gene3D" id="3.40.190.10">
    <property type="entry name" value="Periplasmic binding protein-like II"/>
    <property type="match status" value="2"/>
</dbReference>